<feature type="compositionally biased region" description="Polar residues" evidence="1">
    <location>
        <begin position="561"/>
        <end position="579"/>
    </location>
</feature>
<feature type="compositionally biased region" description="Basic and acidic residues" evidence="1">
    <location>
        <begin position="544"/>
        <end position="555"/>
    </location>
</feature>
<feature type="region of interest" description="Disordered" evidence="1">
    <location>
        <begin position="489"/>
        <end position="639"/>
    </location>
</feature>
<feature type="region of interest" description="Disordered" evidence="1">
    <location>
        <begin position="652"/>
        <end position="744"/>
    </location>
</feature>
<sequence>MQQQQQQAELQEQISTLEQQLQGILPIHSQPVQIIQQQQPQQPQQQQQMQPVYVQQPPQQPPLMHGQPIQTAPGQPIYLPQQLSDPSVQLHQSMPTQLGTPQQQHQPPQQTSSSAVIMHHPQQAQQPQQVVMPPQQLFVQQQQSVPMMQQHPQQQQQPIQSTQTTQTLPMQQLLQQPAPVQAPVQQQPAATPPVTGTPAGAPASQAALPKRLTNELKKRRNQRSTERNPKLHVLGYENNIIECEMENRAKKIKFKFDPTNVNTVEVAQDLVSSDLLSESQTTIFIEMVRDIQRQLKENPNQLPVASQCYRRSSEKRDETSTTASNFTHIFDPTIIERQALGTGISSTTTSSTSSSPLSQQQPASTMTTSQTNGEVMSSLEKTPSVDGGEANAPVLQGQNLEGGNFDNNVNGNGEQQQQQQMPAAATITSVLTMVDDGTNDNNSSCDENSRKASTVSTDYTSHENTPENTITSASNLSILQQRFSIGEQNGAASEKPQPGANDFNGSGGATGQELEQNPTTIDPSEHRPQSISTSVPSETVASSEDARVVSNRPEDGGPIVDTTNQQQIPVAESSSQSIHQPPVPGPGPAAEPAQAGESSKTEEGTAKVMDGSKIESPSSEQCKTPVATTPQLKQRKLSRFSVTPVVLLAAAGATEQSESLTSTVDTPKPPSFGTGETSTGTAASVVTDNTVPPVGDMAQQYASNQLLQQQQSSSDTNALSAMVSPHPAPYPMQPGGANAAEASQQQLPQQVVFYQSQEYIVSDPNYSASEGGGSVDQSTARAQEFIVEGTSYAAVVAGEFQQQPIAIAADQSNAELQQKLFASRRTSSEMNSLSADAAAAPTGASTVATDSGTPNVATVQREQEKQLSNQSSIDRIDSSGSLAGLQLKLSQLTVGAESPRAAVSTDPLSLHPQQQSTVTSPSVEQAEPKFANEAKPLIRKVSRFQVQTVQESPRVPPTDVQPQRKLAMTTNPQEYDSQNCTAFSSPTDEKSCQTLSALQQQQQQQ</sequence>
<feature type="compositionally biased region" description="Polar residues" evidence="1">
    <location>
        <begin position="513"/>
        <end position="522"/>
    </location>
</feature>
<feature type="compositionally biased region" description="Polar residues" evidence="1">
    <location>
        <begin position="81"/>
        <end position="94"/>
    </location>
</feature>
<feature type="region of interest" description="Disordered" evidence="1">
    <location>
        <begin position="895"/>
        <end position="929"/>
    </location>
</feature>
<feature type="compositionally biased region" description="Polar residues" evidence="1">
    <location>
        <begin position="850"/>
        <end position="876"/>
    </location>
</feature>
<feature type="region of interest" description="Disordered" evidence="1">
    <location>
        <begin position="33"/>
        <end position="228"/>
    </location>
</feature>
<feature type="compositionally biased region" description="Low complexity" evidence="1">
    <location>
        <begin position="673"/>
        <end position="684"/>
    </location>
</feature>
<evidence type="ECO:0000256" key="1">
    <source>
        <dbReference type="SAM" id="MobiDB-lite"/>
    </source>
</evidence>
<accession>A0A182IWC7</accession>
<organism evidence="3">
    <name type="scientific">Anopheles atroparvus</name>
    <name type="common">European mosquito</name>
    <dbReference type="NCBI Taxonomy" id="41427"/>
    <lineage>
        <taxon>Eukaryota</taxon>
        <taxon>Metazoa</taxon>
        <taxon>Ecdysozoa</taxon>
        <taxon>Arthropoda</taxon>
        <taxon>Hexapoda</taxon>
        <taxon>Insecta</taxon>
        <taxon>Pterygota</taxon>
        <taxon>Neoptera</taxon>
        <taxon>Endopterygota</taxon>
        <taxon>Diptera</taxon>
        <taxon>Nematocera</taxon>
        <taxon>Culicoidea</taxon>
        <taxon>Culicidae</taxon>
        <taxon>Anophelinae</taxon>
        <taxon>Anopheles</taxon>
    </lineage>
</organism>
<feature type="compositionally biased region" description="Polar residues" evidence="1">
    <location>
        <begin position="911"/>
        <end position="923"/>
    </location>
</feature>
<feature type="domain" description="Serine/threonine-protein kinase WNK CCTL2" evidence="2">
    <location>
        <begin position="228"/>
        <end position="301"/>
    </location>
</feature>
<feature type="region of interest" description="Disordered" evidence="1">
    <location>
        <begin position="343"/>
        <end position="473"/>
    </location>
</feature>
<feature type="compositionally biased region" description="Polar residues" evidence="1">
    <location>
        <begin position="654"/>
        <end position="665"/>
    </location>
</feature>
<feature type="compositionally biased region" description="Polar residues" evidence="1">
    <location>
        <begin position="439"/>
        <end position="459"/>
    </location>
</feature>
<feature type="compositionally biased region" description="Low complexity" evidence="1">
    <location>
        <begin position="402"/>
        <end position="420"/>
    </location>
</feature>
<feature type="compositionally biased region" description="Polar residues" evidence="1">
    <location>
        <begin position="356"/>
        <end position="381"/>
    </location>
</feature>
<proteinExistence type="predicted"/>
<feature type="region of interest" description="Disordered" evidence="1">
    <location>
        <begin position="823"/>
        <end position="876"/>
    </location>
</feature>
<feature type="compositionally biased region" description="Basic and acidic residues" evidence="1">
    <location>
        <begin position="599"/>
        <end position="613"/>
    </location>
</feature>
<dbReference type="EnsemblMetazoa" id="AATE006742-RA">
    <property type="protein sequence ID" value="AATE006742-PA.1"/>
    <property type="gene ID" value="AATE006742"/>
</dbReference>
<feature type="compositionally biased region" description="Polar residues" evidence="1">
    <location>
        <begin position="529"/>
        <end position="542"/>
    </location>
</feature>
<feature type="compositionally biased region" description="Polar residues" evidence="1">
    <location>
        <begin position="615"/>
        <end position="632"/>
    </location>
</feature>
<feature type="compositionally biased region" description="Low complexity" evidence="1">
    <location>
        <begin position="33"/>
        <end position="57"/>
    </location>
</feature>
<feature type="compositionally biased region" description="Low complexity" evidence="1">
    <location>
        <begin position="698"/>
        <end position="714"/>
    </location>
</feature>
<feature type="compositionally biased region" description="Low complexity" evidence="1">
    <location>
        <begin position="832"/>
        <end position="849"/>
    </location>
</feature>
<dbReference type="AlphaFoldDB" id="A0A182IWC7"/>
<feature type="compositionally biased region" description="Polar residues" evidence="1">
    <location>
        <begin position="968"/>
        <end position="998"/>
    </location>
</feature>
<evidence type="ECO:0000313" key="3">
    <source>
        <dbReference type="EnsemblMetazoa" id="AATE006742-PA.1"/>
    </source>
</evidence>
<feature type="region of interest" description="Disordered" evidence="1">
    <location>
        <begin position="945"/>
        <end position="1005"/>
    </location>
</feature>
<dbReference type="STRING" id="41427.A0A182IWC7"/>
<feature type="compositionally biased region" description="Low complexity" evidence="1">
    <location>
        <begin position="345"/>
        <end position="355"/>
    </location>
</feature>
<reference evidence="3" key="1">
    <citation type="submission" date="2022-08" db="UniProtKB">
        <authorList>
            <consortium name="EnsemblMetazoa"/>
        </authorList>
    </citation>
    <scope>IDENTIFICATION</scope>
    <source>
        <strain evidence="3">EBRO</strain>
    </source>
</reference>
<evidence type="ECO:0000259" key="2">
    <source>
        <dbReference type="Pfam" id="PF24889"/>
    </source>
</evidence>
<dbReference type="InterPro" id="IPR056865">
    <property type="entry name" value="CCTL2_WNK"/>
</dbReference>
<feature type="compositionally biased region" description="Low complexity" evidence="1">
    <location>
        <begin position="95"/>
        <end position="114"/>
    </location>
</feature>
<feature type="compositionally biased region" description="Low complexity" evidence="1">
    <location>
        <begin position="121"/>
        <end position="203"/>
    </location>
</feature>
<dbReference type="Pfam" id="PF24889">
    <property type="entry name" value="CCTL2_WNK"/>
    <property type="match status" value="1"/>
</dbReference>
<dbReference type="VEuPathDB" id="VectorBase:AATE006742"/>
<name>A0A182IWC7_ANOAO</name>
<protein>
    <recommendedName>
        <fullName evidence="2">Serine/threonine-protein kinase WNK CCTL2 domain-containing protein</fullName>
    </recommendedName>
</protein>
<dbReference type="Gene3D" id="3.10.20.90">
    <property type="entry name" value="Phosphatidylinositol 3-kinase Catalytic Subunit, Chain A, domain 1"/>
    <property type="match status" value="1"/>
</dbReference>